<dbReference type="KEGG" id="apor:DDU33_05690"/>
<dbReference type="EMBL" id="CP029206">
    <property type="protein sequence ID" value="AWI51002.1"/>
    <property type="molecule type" value="Genomic_DNA"/>
</dbReference>
<proteinExistence type="predicted"/>
<accession>A0A2U8FJ63</accession>
<reference evidence="2" key="1">
    <citation type="submission" date="2018-05" db="EMBL/GenBank/DDBJ databases">
        <title>Complete genome sequence of Actinobacillus porcitonsillarum reference strain 9953L55 (CCUG 46996).</title>
        <authorList>
            <person name="Dona V."/>
            <person name="Perreten V."/>
        </authorList>
    </citation>
    <scope>NUCLEOTIDE SEQUENCE [LARGE SCALE GENOMIC DNA]</scope>
    <source>
        <strain evidence="2">9953L55</strain>
    </source>
</reference>
<evidence type="ECO:0000313" key="1">
    <source>
        <dbReference type="EMBL" id="AWI51002.1"/>
    </source>
</evidence>
<dbReference type="AlphaFoldDB" id="A0A2U8FJ63"/>
<dbReference type="Proteomes" id="UP000244920">
    <property type="component" value="Chromosome"/>
</dbReference>
<protein>
    <submittedName>
        <fullName evidence="1">Uncharacterized protein</fullName>
    </submittedName>
</protein>
<keyword evidence="2" id="KW-1185">Reference proteome</keyword>
<evidence type="ECO:0000313" key="2">
    <source>
        <dbReference type="Proteomes" id="UP000244920"/>
    </source>
</evidence>
<organism evidence="1 2">
    <name type="scientific">Actinobacillus porcitonsillarum</name>
    <dbReference type="NCBI Taxonomy" id="189834"/>
    <lineage>
        <taxon>Bacteria</taxon>
        <taxon>Pseudomonadati</taxon>
        <taxon>Pseudomonadota</taxon>
        <taxon>Gammaproteobacteria</taxon>
        <taxon>Pasteurellales</taxon>
        <taxon>Pasteurellaceae</taxon>
        <taxon>Actinobacillus</taxon>
    </lineage>
</organism>
<sequence length="64" mass="7605">MQKKREIQPLANVCFFQKNRYTIALVQTQELEMNLHTLTPYTFSQLHFNLRGVALFLFISIVIF</sequence>
<gene>
    <name evidence="1" type="ORF">DDU33_05690</name>
</gene>
<name>A0A2U8FJ63_9PAST</name>